<comment type="caution">
    <text evidence="1">The sequence shown here is derived from an EMBL/GenBank/DDBJ whole genome shotgun (WGS) entry which is preliminary data.</text>
</comment>
<dbReference type="AlphaFoldDB" id="A0A7V9Z2U5"/>
<evidence type="ECO:0000313" key="1">
    <source>
        <dbReference type="EMBL" id="MBA2872945.1"/>
    </source>
</evidence>
<accession>A0A7V9Z2U5</accession>
<name>A0A7V9Z2U5_9BACL</name>
<evidence type="ECO:0000313" key="2">
    <source>
        <dbReference type="Proteomes" id="UP000580891"/>
    </source>
</evidence>
<organism evidence="1 2">
    <name type="scientific">[Anoxybacillus] calidus</name>
    <dbReference type="NCBI Taxonomy" id="575178"/>
    <lineage>
        <taxon>Bacteria</taxon>
        <taxon>Bacillati</taxon>
        <taxon>Bacillota</taxon>
        <taxon>Bacilli</taxon>
        <taxon>Bacillales</taxon>
        <taxon>Anoxybacillaceae</taxon>
        <taxon>Paranoxybacillus</taxon>
    </lineage>
</organism>
<sequence length="45" mass="5140">MEIPVSGYLVHSDDSDSYHSHNLYMATWDGLSYCNLRGVSDEIFN</sequence>
<dbReference type="Proteomes" id="UP000580891">
    <property type="component" value="Unassembled WGS sequence"/>
</dbReference>
<protein>
    <submittedName>
        <fullName evidence="1">Uncharacterized protein</fullName>
    </submittedName>
</protein>
<reference evidence="1 2" key="1">
    <citation type="submission" date="2020-07" db="EMBL/GenBank/DDBJ databases">
        <title>Genomic Encyclopedia of Type Strains, Phase IV (KMG-IV): sequencing the most valuable type-strain genomes for metagenomic binning, comparative biology and taxonomic classification.</title>
        <authorList>
            <person name="Goeker M."/>
        </authorList>
    </citation>
    <scope>NUCLEOTIDE SEQUENCE [LARGE SCALE GENOMIC DNA]</scope>
    <source>
        <strain evidence="1 2">DSM 25220</strain>
    </source>
</reference>
<dbReference type="EMBL" id="JACDUU010000010">
    <property type="protein sequence ID" value="MBA2872945.1"/>
    <property type="molecule type" value="Genomic_DNA"/>
</dbReference>
<proteinExistence type="predicted"/>
<gene>
    <name evidence="1" type="ORF">HNQ85_003260</name>
</gene>
<keyword evidence="2" id="KW-1185">Reference proteome</keyword>